<dbReference type="PANTHER" id="PTHR35936:SF25">
    <property type="entry name" value="ABC TRANSPORTER SUBSTRATE-BINDING PROTEIN"/>
    <property type="match status" value="1"/>
</dbReference>
<evidence type="ECO:0000313" key="3">
    <source>
        <dbReference type="EMBL" id="NJB72972.1"/>
    </source>
</evidence>
<dbReference type="SUPFAM" id="SSF53850">
    <property type="entry name" value="Periplasmic binding protein-like II"/>
    <property type="match status" value="1"/>
</dbReference>
<dbReference type="InterPro" id="IPR001638">
    <property type="entry name" value="Solute-binding_3/MltF_N"/>
</dbReference>
<reference evidence="3 4" key="1">
    <citation type="submission" date="2020-03" db="EMBL/GenBank/DDBJ databases">
        <title>Genomic Encyclopedia of Type Strains, Phase IV (KMG-IV): sequencing the most valuable type-strain genomes for metagenomic binning, comparative biology and taxonomic classification.</title>
        <authorList>
            <person name="Goeker M."/>
        </authorList>
    </citation>
    <scope>NUCLEOTIDE SEQUENCE [LARGE SCALE GENOMIC DNA]</scope>
    <source>
        <strain evidence="3 4">DSM 18888</strain>
    </source>
</reference>
<evidence type="ECO:0000259" key="2">
    <source>
        <dbReference type="Pfam" id="PF00497"/>
    </source>
</evidence>
<evidence type="ECO:0000256" key="1">
    <source>
        <dbReference type="ARBA" id="ARBA00022729"/>
    </source>
</evidence>
<keyword evidence="4" id="KW-1185">Reference proteome</keyword>
<accession>A0ABX0WUH5</accession>
<protein>
    <submittedName>
        <fullName evidence="3">Polar amino acid transport system substrate-binding protein</fullName>
    </submittedName>
</protein>
<dbReference type="EMBL" id="JAATJD010000001">
    <property type="protein sequence ID" value="NJB72972.1"/>
    <property type="molecule type" value="Genomic_DNA"/>
</dbReference>
<dbReference type="RefSeq" id="WP_064780416.1">
    <property type="nucleotide sequence ID" value="NZ_BAAAEQ010000001.1"/>
</dbReference>
<sequence>MGKWAGILSYVPLRRSAIGARQHLRMASKIVGLTLGALALLGTISAASAQNTLIPPAGNQRTVTLACNPFPPSKIAQNAALPGYDIEILRAAFATRNITLITPFYPWRRAYFLASTGQVDGLCSCSYLPEREEDMFYSYLLGHVGVAFYAFGETALQSLEKISDARNMIIGVVSGYSLESTARAAGLDVLVVNNEATLLNMLLSRRIDAALSYKAPMEYELHHSQHTITDIENVHSKVISTNPYFACISRQARDPKTLLRELNNGLMAIRENGLFEKILARYGVTSEDSKN</sequence>
<comment type="caution">
    <text evidence="3">The sequence shown here is derived from an EMBL/GenBank/DDBJ whole genome shotgun (WGS) entry which is preliminary data.</text>
</comment>
<evidence type="ECO:0000313" key="4">
    <source>
        <dbReference type="Proteomes" id="UP000556869"/>
    </source>
</evidence>
<dbReference type="Proteomes" id="UP000556869">
    <property type="component" value="Unassembled WGS sequence"/>
</dbReference>
<organism evidence="3 4">
    <name type="scientific">Thalassospira tepidiphila</name>
    <dbReference type="NCBI Taxonomy" id="393657"/>
    <lineage>
        <taxon>Bacteria</taxon>
        <taxon>Pseudomonadati</taxon>
        <taxon>Pseudomonadota</taxon>
        <taxon>Alphaproteobacteria</taxon>
        <taxon>Rhodospirillales</taxon>
        <taxon>Thalassospiraceae</taxon>
        <taxon>Thalassospira</taxon>
    </lineage>
</organism>
<dbReference type="Gene3D" id="3.40.190.10">
    <property type="entry name" value="Periplasmic binding protein-like II"/>
    <property type="match status" value="2"/>
</dbReference>
<proteinExistence type="predicted"/>
<name>A0ABX0WUH5_9PROT</name>
<dbReference type="Pfam" id="PF00497">
    <property type="entry name" value="SBP_bac_3"/>
    <property type="match status" value="1"/>
</dbReference>
<gene>
    <name evidence="3" type="ORF">GGR96_000044</name>
</gene>
<dbReference type="PANTHER" id="PTHR35936">
    <property type="entry name" value="MEMBRANE-BOUND LYTIC MUREIN TRANSGLYCOSYLASE F"/>
    <property type="match status" value="1"/>
</dbReference>
<feature type="domain" description="Solute-binding protein family 3/N-terminal" evidence="2">
    <location>
        <begin position="68"/>
        <end position="283"/>
    </location>
</feature>
<keyword evidence="1" id="KW-0732">Signal</keyword>